<dbReference type="Pfam" id="PF07715">
    <property type="entry name" value="Plug"/>
    <property type="match status" value="1"/>
</dbReference>
<keyword evidence="5 7" id="KW-0472">Membrane</keyword>
<dbReference type="Gene3D" id="2.60.40.1120">
    <property type="entry name" value="Carboxypeptidase-like, regulatory domain"/>
    <property type="match status" value="1"/>
</dbReference>
<keyword evidence="4 7" id="KW-0812">Transmembrane</keyword>
<keyword evidence="3 7" id="KW-1134">Transmembrane beta strand</keyword>
<dbReference type="SUPFAM" id="SSF49464">
    <property type="entry name" value="Carboxypeptidase regulatory domain-like"/>
    <property type="match status" value="1"/>
</dbReference>
<evidence type="ECO:0000256" key="3">
    <source>
        <dbReference type="ARBA" id="ARBA00022452"/>
    </source>
</evidence>
<evidence type="ECO:0000259" key="8">
    <source>
        <dbReference type="SMART" id="SM00965"/>
    </source>
</evidence>
<dbReference type="Gene3D" id="2.40.170.20">
    <property type="entry name" value="TonB-dependent receptor, beta-barrel domain"/>
    <property type="match status" value="1"/>
</dbReference>
<evidence type="ECO:0000313" key="9">
    <source>
        <dbReference type="EMBL" id="RIJ46370.1"/>
    </source>
</evidence>
<name>A0A399SRF8_9BACT</name>
<evidence type="ECO:0000256" key="4">
    <source>
        <dbReference type="ARBA" id="ARBA00022692"/>
    </source>
</evidence>
<reference evidence="9 10" key="1">
    <citation type="submission" date="2018-08" db="EMBL/GenBank/DDBJ databases">
        <title>Pallidiluteibacterium maritimus gen. nov., sp. nov., isolated from coastal sediment.</title>
        <authorList>
            <person name="Zhou L.Y."/>
        </authorList>
    </citation>
    <scope>NUCLEOTIDE SEQUENCE [LARGE SCALE GENOMIC DNA]</scope>
    <source>
        <strain evidence="9 10">XSD2</strain>
    </source>
</reference>
<dbReference type="NCBIfam" id="TIGR04056">
    <property type="entry name" value="OMP_RagA_SusC"/>
    <property type="match status" value="1"/>
</dbReference>
<protein>
    <submittedName>
        <fullName evidence="9">SusC/RagA family TonB-linked outer membrane protein</fullName>
    </submittedName>
</protein>
<dbReference type="InterPro" id="IPR012910">
    <property type="entry name" value="Plug_dom"/>
</dbReference>
<dbReference type="Gene3D" id="3.55.50.30">
    <property type="match status" value="1"/>
</dbReference>
<dbReference type="EMBL" id="QWGR01000015">
    <property type="protein sequence ID" value="RIJ46370.1"/>
    <property type="molecule type" value="Genomic_DNA"/>
</dbReference>
<dbReference type="FunFam" id="2.60.40.1120:FF:000003">
    <property type="entry name" value="Outer membrane protein Omp121"/>
    <property type="match status" value="1"/>
</dbReference>
<evidence type="ECO:0000256" key="1">
    <source>
        <dbReference type="ARBA" id="ARBA00004571"/>
    </source>
</evidence>
<dbReference type="InterPro" id="IPR023997">
    <property type="entry name" value="TonB-dep_OMP_SusC/RagA_CS"/>
</dbReference>
<evidence type="ECO:0000256" key="7">
    <source>
        <dbReference type="PROSITE-ProRule" id="PRU01360"/>
    </source>
</evidence>
<accession>A0A399SRF8</accession>
<dbReference type="InterPro" id="IPR023996">
    <property type="entry name" value="TonB-dep_OMP_SusC/RagA"/>
</dbReference>
<dbReference type="InterPro" id="IPR036942">
    <property type="entry name" value="Beta-barrel_TonB_sf"/>
</dbReference>
<dbReference type="Pfam" id="PF13715">
    <property type="entry name" value="CarbopepD_reg_2"/>
    <property type="match status" value="1"/>
</dbReference>
<dbReference type="InterPro" id="IPR039426">
    <property type="entry name" value="TonB-dep_rcpt-like"/>
</dbReference>
<feature type="domain" description="Secretin/TonB short N-terminal" evidence="8">
    <location>
        <begin position="69"/>
        <end position="120"/>
    </location>
</feature>
<evidence type="ECO:0000256" key="6">
    <source>
        <dbReference type="ARBA" id="ARBA00023237"/>
    </source>
</evidence>
<gene>
    <name evidence="9" type="ORF">D1614_19415</name>
</gene>
<dbReference type="Gene3D" id="2.170.130.10">
    <property type="entry name" value="TonB-dependent receptor, plug domain"/>
    <property type="match status" value="1"/>
</dbReference>
<dbReference type="Proteomes" id="UP000265926">
    <property type="component" value="Unassembled WGS sequence"/>
</dbReference>
<dbReference type="PROSITE" id="PS52016">
    <property type="entry name" value="TONB_DEPENDENT_REC_3"/>
    <property type="match status" value="1"/>
</dbReference>
<dbReference type="SMART" id="SM00965">
    <property type="entry name" value="STN"/>
    <property type="match status" value="1"/>
</dbReference>
<keyword evidence="6 7" id="KW-0998">Cell outer membrane</keyword>
<dbReference type="GO" id="GO:0009279">
    <property type="term" value="C:cell outer membrane"/>
    <property type="evidence" value="ECO:0007669"/>
    <property type="project" value="UniProtKB-SubCell"/>
</dbReference>
<evidence type="ECO:0000256" key="2">
    <source>
        <dbReference type="ARBA" id="ARBA00022448"/>
    </source>
</evidence>
<dbReference type="OrthoDB" id="1095312at2"/>
<comment type="caution">
    <text evidence="9">The sequence shown here is derived from an EMBL/GenBank/DDBJ whole genome shotgun (WGS) entry which is preliminary data.</text>
</comment>
<dbReference type="InterPro" id="IPR011662">
    <property type="entry name" value="Secretin/TonB_short_N"/>
</dbReference>
<keyword evidence="2 7" id="KW-0813">Transport</keyword>
<comment type="similarity">
    <text evidence="7">Belongs to the TonB-dependent receptor family.</text>
</comment>
<comment type="subcellular location">
    <subcellularLocation>
        <location evidence="1 7">Cell outer membrane</location>
        <topology evidence="1 7">Multi-pass membrane protein</topology>
    </subcellularLocation>
</comment>
<keyword evidence="10" id="KW-1185">Reference proteome</keyword>
<organism evidence="9 10">
    <name type="scientific">Maribellus luteus</name>
    <dbReference type="NCBI Taxonomy" id="2305463"/>
    <lineage>
        <taxon>Bacteria</taxon>
        <taxon>Pseudomonadati</taxon>
        <taxon>Bacteroidota</taxon>
        <taxon>Bacteroidia</taxon>
        <taxon>Marinilabiliales</taxon>
        <taxon>Prolixibacteraceae</taxon>
        <taxon>Maribellus</taxon>
    </lineage>
</organism>
<evidence type="ECO:0000256" key="5">
    <source>
        <dbReference type="ARBA" id="ARBA00023136"/>
    </source>
</evidence>
<dbReference type="InterPro" id="IPR037066">
    <property type="entry name" value="Plug_dom_sf"/>
</dbReference>
<dbReference type="AlphaFoldDB" id="A0A399SRF8"/>
<dbReference type="NCBIfam" id="TIGR04057">
    <property type="entry name" value="SusC_RagA_signa"/>
    <property type="match status" value="1"/>
</dbReference>
<evidence type="ECO:0000313" key="10">
    <source>
        <dbReference type="Proteomes" id="UP000265926"/>
    </source>
</evidence>
<dbReference type="Pfam" id="PF07660">
    <property type="entry name" value="STN"/>
    <property type="match status" value="1"/>
</dbReference>
<sequence>MKKIRIRGSGMPLTWKKCLNIMKLTFLFLLIGLMQVSASVYSQTTRLTLDMKKSRVIDVLDEIERQSEFRFAYSTETVNTERRVTLSVDEKSIEEALAIVFEGTGIRYVIDDRHIVLYQDMADNQNNAQQQDRVTGTVTDKKGEPLPGVSVIVKGTVNGTVTNANGEYSLTSVTENSVLQFSFIGLKSQEVEVGENTRIDISLEEDAFAIDEVVAIGYGTQKKVNLTGSITSVKTEELVNIPAGSLSNSMAGRAPGVQVIGNSGLAGATSSISIRGGGTPLFVIDNIISDKSDFDALDANEVESINFLKDAASAAVYGSQAGNGVVIVTTKKGAVQKPKFEYKSSFSTSRTTQAIQTYTAQEELQYLNDREITLATIAGREPNIPYGQDVIDYFADKTYDINDLIWQDPNSQQHNLSVNGGSEAISYYMALGYHKENGSYHNTDYDRYNFRSNVTANVTKRFKINLNLSGNQRNYNRWYWPYDGSEDQAVGDWFRSTFNWSRLRPFYVAEDGTPTNDPNDYPVGIASGFHPPEIMLHGGYRDTKYRTLNGILRFDLDLGQYVDGLKTSFQSNITAYDRNMKSFVKHNKWYVFQSAGTGNKFIPGPIDFTQMAGHSLSNAYENVQEDVTLSTEYQVNWFLNYDKTFGDHEISALAVYEQRGYNDKNVFGRAEQLLSSSIDQIYNASSDTERRWFTGSEGESAASSWIGRVNYSYASKYIVDFSFRYDGSYFFAPENRWGFFPSVSAAWRLSEEKFMKNIDWLSNLKLRGSFGTTGNISPIGPWRWTNKYQKVGGYVFGSSFMDGLQPGAMPNYDITWETVENWDLGFDYGLFDNKLTGEFSVWGKTRKDILGERLGSTPSTLGASLPAVNYAQQSLNGFEISASYKNKLGELNYEVYANMGYTIDKWDKWDEAAALTDGTYKDNWRSRIGHPDNRVYGLICKGMIRTQEQLDELVSSGYTVYGRQPIMGTLMFEDIRGDNYSEGPDGKIDANDMTYLSDNGAPRINYGWGVNLDWKGFTVNAHFQGVGAYDRMVATRNSTGGGVFQIGDRPYFEMWARDYWTPENPDAELPRVSGAWLQAEYAGTASTYWMKNGAYMRLKNLNIGYDLPSQWFSKIGVSKVQLFVNGTNLFVLTGFKEYDPEQATLDSYPLMKTFTGGVNINF</sequence>
<dbReference type="SUPFAM" id="SSF56935">
    <property type="entry name" value="Porins"/>
    <property type="match status" value="1"/>
</dbReference>
<proteinExistence type="inferred from homology"/>
<dbReference type="InterPro" id="IPR008969">
    <property type="entry name" value="CarboxyPept-like_regulatory"/>
</dbReference>